<sequence>MSIWSMIELPIFTGIQDRGSPSLRQRKFLRRSQNILRSILAASTLQSSKASLLPSSRHLDKLRVEEFLSRLRRDQRKDNSQISKNKKSESQLRSTGGRKKKIGGPHGWSQIPNEAKKGPSGCCSFPMSGPDGAHQIKIARVVSLPPQTRNIQTKGDDRVNDFINLLTLYKAQIRVLFFKRLSGTKSVIVQTGYNDTDMILLVALWKHSYKNTHLPNFAKIIYTRNKTRRMIPSFLSTQNRDTQESHSIPILMWRPNMANLPIHLRAKAPNKRGACDPRA</sequence>
<accession>A0ABD1LQ65</accession>
<organism evidence="2 3">
    <name type="scientific">Flemingia macrophylla</name>
    <dbReference type="NCBI Taxonomy" id="520843"/>
    <lineage>
        <taxon>Eukaryota</taxon>
        <taxon>Viridiplantae</taxon>
        <taxon>Streptophyta</taxon>
        <taxon>Embryophyta</taxon>
        <taxon>Tracheophyta</taxon>
        <taxon>Spermatophyta</taxon>
        <taxon>Magnoliopsida</taxon>
        <taxon>eudicotyledons</taxon>
        <taxon>Gunneridae</taxon>
        <taxon>Pentapetalae</taxon>
        <taxon>rosids</taxon>
        <taxon>fabids</taxon>
        <taxon>Fabales</taxon>
        <taxon>Fabaceae</taxon>
        <taxon>Papilionoideae</taxon>
        <taxon>50 kb inversion clade</taxon>
        <taxon>NPAAA clade</taxon>
        <taxon>indigoferoid/millettioid clade</taxon>
        <taxon>Phaseoleae</taxon>
        <taxon>Flemingia</taxon>
    </lineage>
</organism>
<reference evidence="2 3" key="1">
    <citation type="submission" date="2024-08" db="EMBL/GenBank/DDBJ databases">
        <title>Insights into the chromosomal genome structure of Flemingia macrophylla.</title>
        <authorList>
            <person name="Ding Y."/>
            <person name="Zhao Y."/>
            <person name="Bi W."/>
            <person name="Wu M."/>
            <person name="Zhao G."/>
            <person name="Gong Y."/>
            <person name="Li W."/>
            <person name="Zhang P."/>
        </authorList>
    </citation>
    <scope>NUCLEOTIDE SEQUENCE [LARGE SCALE GENOMIC DNA]</scope>
    <source>
        <strain evidence="2">DYQJB</strain>
        <tissue evidence="2">Leaf</tissue>
    </source>
</reference>
<comment type="caution">
    <text evidence="2">The sequence shown here is derived from an EMBL/GenBank/DDBJ whole genome shotgun (WGS) entry which is preliminary data.</text>
</comment>
<keyword evidence="3" id="KW-1185">Reference proteome</keyword>
<evidence type="ECO:0000313" key="3">
    <source>
        <dbReference type="Proteomes" id="UP001603857"/>
    </source>
</evidence>
<protein>
    <submittedName>
        <fullName evidence="2">Uncharacterized protein</fullName>
    </submittedName>
</protein>
<feature type="region of interest" description="Disordered" evidence="1">
    <location>
        <begin position="74"/>
        <end position="122"/>
    </location>
</feature>
<dbReference type="EMBL" id="JBGMDY010000008">
    <property type="protein sequence ID" value="KAL2325662.1"/>
    <property type="molecule type" value="Genomic_DNA"/>
</dbReference>
<dbReference type="Proteomes" id="UP001603857">
    <property type="component" value="Unassembled WGS sequence"/>
</dbReference>
<evidence type="ECO:0000313" key="2">
    <source>
        <dbReference type="EMBL" id="KAL2325662.1"/>
    </source>
</evidence>
<name>A0ABD1LQ65_9FABA</name>
<dbReference type="AlphaFoldDB" id="A0ABD1LQ65"/>
<proteinExistence type="predicted"/>
<gene>
    <name evidence="2" type="ORF">Fmac_024720</name>
</gene>
<evidence type="ECO:0000256" key="1">
    <source>
        <dbReference type="SAM" id="MobiDB-lite"/>
    </source>
</evidence>